<dbReference type="RefSeq" id="XP_018224651.1">
    <property type="nucleotide sequence ID" value="XM_018371521.1"/>
</dbReference>
<name>A0A0W4ZCG8_PNEC8</name>
<evidence type="ECO:0000313" key="1">
    <source>
        <dbReference type="EMBL" id="KTW26107.1"/>
    </source>
</evidence>
<dbReference type="AlphaFoldDB" id="A0A0W4ZCG8"/>
<dbReference type="OrthoDB" id="16911at2759"/>
<dbReference type="Proteomes" id="UP000054454">
    <property type="component" value="Unassembled WGS sequence"/>
</dbReference>
<sequence length="70" mass="8358">MPQLERYFGPYRFLSVRWSPLRSYQEASIRAYLEVIGNDKTINYLIFSNLIERIKPVDPDMAQMLIIGYR</sequence>
<proteinExistence type="predicted"/>
<protein>
    <submittedName>
        <fullName evidence="1">Uncharacterized protein</fullName>
    </submittedName>
</protein>
<reference evidence="2" key="1">
    <citation type="journal article" date="2016" name="Nat. Commun.">
        <title>Genome analysis of three Pneumocystis species reveals adaptation mechanisms to life exclusively in mammalian hosts.</title>
        <authorList>
            <person name="Ma L."/>
            <person name="Chen Z."/>
            <person name="Huang D.W."/>
            <person name="Kutty G."/>
            <person name="Ishihara M."/>
            <person name="Wang H."/>
            <person name="Abouelleil A."/>
            <person name="Bishop L."/>
            <person name="Davey E."/>
            <person name="Deng R."/>
            <person name="Deng X."/>
            <person name="Fan L."/>
            <person name="Fantoni G."/>
            <person name="Fitzgerald M."/>
            <person name="Gogineni E."/>
            <person name="Goldberg J.M."/>
            <person name="Handley G."/>
            <person name="Hu X."/>
            <person name="Huber C."/>
            <person name="Jiao X."/>
            <person name="Jones K."/>
            <person name="Levin J.Z."/>
            <person name="Liu Y."/>
            <person name="Macdonald P."/>
            <person name="Melnikov A."/>
            <person name="Raley C."/>
            <person name="Sassi M."/>
            <person name="Sherman B.T."/>
            <person name="Song X."/>
            <person name="Sykes S."/>
            <person name="Tran B."/>
            <person name="Walsh L."/>
            <person name="Xia Y."/>
            <person name="Yang J."/>
            <person name="Young S."/>
            <person name="Zeng Q."/>
            <person name="Zheng X."/>
            <person name="Stephens R."/>
            <person name="Nusbaum C."/>
            <person name="Birren B.W."/>
            <person name="Azadi P."/>
            <person name="Lempicki R.A."/>
            <person name="Cuomo C.A."/>
            <person name="Kovacs J.A."/>
        </authorList>
    </citation>
    <scope>NUCLEOTIDE SEQUENCE [LARGE SCALE GENOMIC DNA]</scope>
    <source>
        <strain evidence="2">B80</strain>
    </source>
</reference>
<keyword evidence="2" id="KW-1185">Reference proteome</keyword>
<dbReference type="EMBL" id="LFVZ01000014">
    <property type="protein sequence ID" value="KTW26107.1"/>
    <property type="molecule type" value="Genomic_DNA"/>
</dbReference>
<dbReference type="GeneID" id="28937724"/>
<accession>A0A0W4ZCG8</accession>
<gene>
    <name evidence="1" type="ORF">T552_03001</name>
</gene>
<evidence type="ECO:0000313" key="2">
    <source>
        <dbReference type="Proteomes" id="UP000054454"/>
    </source>
</evidence>
<organism evidence="1 2">
    <name type="scientific">Pneumocystis carinii (strain B80)</name>
    <name type="common">Rat pneumocystis pneumonia agent</name>
    <name type="synonym">Pneumocystis carinii f. sp. carinii</name>
    <dbReference type="NCBI Taxonomy" id="1408658"/>
    <lineage>
        <taxon>Eukaryota</taxon>
        <taxon>Fungi</taxon>
        <taxon>Dikarya</taxon>
        <taxon>Ascomycota</taxon>
        <taxon>Taphrinomycotina</taxon>
        <taxon>Pneumocystomycetes</taxon>
        <taxon>Pneumocystaceae</taxon>
        <taxon>Pneumocystis</taxon>
    </lineage>
</organism>
<comment type="caution">
    <text evidence="1">The sequence shown here is derived from an EMBL/GenBank/DDBJ whole genome shotgun (WGS) entry which is preliminary data.</text>
</comment>
<dbReference type="VEuPathDB" id="FungiDB:T552_03001"/>